<evidence type="ECO:0000256" key="2">
    <source>
        <dbReference type="RuleBase" id="RU003476"/>
    </source>
</evidence>
<reference evidence="4" key="1">
    <citation type="journal article" date="2020" name="Fungal Divers.">
        <title>Resolving the Mortierellaceae phylogeny through synthesis of multi-gene phylogenetics and phylogenomics.</title>
        <authorList>
            <person name="Vandepol N."/>
            <person name="Liber J."/>
            <person name="Desiro A."/>
            <person name="Na H."/>
            <person name="Kennedy M."/>
            <person name="Barry K."/>
            <person name="Grigoriev I.V."/>
            <person name="Miller A.N."/>
            <person name="O'Donnell K."/>
            <person name="Stajich J.E."/>
            <person name="Bonito G."/>
        </authorList>
    </citation>
    <scope>NUCLEOTIDE SEQUENCE</scope>
    <source>
        <strain evidence="4">NVP1</strain>
    </source>
</reference>
<dbReference type="InterPro" id="IPR020084">
    <property type="entry name" value="NUDIX_hydrolase_CS"/>
</dbReference>
<dbReference type="PANTHER" id="PTHR16099:SF5">
    <property type="entry name" value="NUCLEOTIDE TRIPHOSPHATE DIPHOSPHATASE NUDT15"/>
    <property type="match status" value="1"/>
</dbReference>
<dbReference type="GO" id="GO:0035539">
    <property type="term" value="F:8-oxo-7,8-dihydrodeoxyguanosine triphosphate pyrophosphatase activity"/>
    <property type="evidence" value="ECO:0007669"/>
    <property type="project" value="TreeGrafter"/>
</dbReference>
<dbReference type="InterPro" id="IPR015797">
    <property type="entry name" value="NUDIX_hydrolase-like_dom_sf"/>
</dbReference>
<evidence type="ECO:0000256" key="1">
    <source>
        <dbReference type="ARBA" id="ARBA00022801"/>
    </source>
</evidence>
<dbReference type="FunFam" id="3.90.79.10:FF:000060">
    <property type="entry name" value="Nudix hydrolase 1"/>
    <property type="match status" value="1"/>
</dbReference>
<protein>
    <submittedName>
        <fullName evidence="4">Nudix hydrolase 15, mitochondrial</fullName>
    </submittedName>
</protein>
<dbReference type="Gene3D" id="3.90.79.10">
    <property type="entry name" value="Nucleoside Triphosphate Pyrophosphohydrolase"/>
    <property type="match status" value="1"/>
</dbReference>
<accession>A0A9P5VGZ1</accession>
<evidence type="ECO:0000313" key="4">
    <source>
        <dbReference type="EMBL" id="KAF9323947.1"/>
    </source>
</evidence>
<keyword evidence="5" id="KW-1185">Reference proteome</keyword>
<dbReference type="CDD" id="cd04678">
    <property type="entry name" value="NUDIX_MTH2_Nudt15"/>
    <property type="match status" value="1"/>
</dbReference>
<comment type="similarity">
    <text evidence="2">Belongs to the Nudix hydrolase family.</text>
</comment>
<dbReference type="PROSITE" id="PS51462">
    <property type="entry name" value="NUDIX"/>
    <property type="match status" value="1"/>
</dbReference>
<sequence length="155" mass="17212">MTDTTVPKMVEVGLGVLIFHKGKLLLGKRIGSHSPGTWQIPGGCLDFGESFEECAARETFEETDLILPKASLRFVTANNNILAESGRHFVDIFMAAMIGGDPVAKIVEPLKCERWEWITQDELLDDTGDYRPLFDPMIQLLKDHDLTSLFAAAAF</sequence>
<dbReference type="PRINTS" id="PR00502">
    <property type="entry name" value="NUDIXFAMILY"/>
</dbReference>
<dbReference type="PROSITE" id="PS00893">
    <property type="entry name" value="NUDIX_BOX"/>
    <property type="match status" value="1"/>
</dbReference>
<dbReference type="SUPFAM" id="SSF55811">
    <property type="entry name" value="Nudix"/>
    <property type="match status" value="1"/>
</dbReference>
<dbReference type="Pfam" id="PF00293">
    <property type="entry name" value="NUDIX"/>
    <property type="match status" value="1"/>
</dbReference>
<organism evidence="4 5">
    <name type="scientific">Podila minutissima</name>
    <dbReference type="NCBI Taxonomy" id="64525"/>
    <lineage>
        <taxon>Eukaryota</taxon>
        <taxon>Fungi</taxon>
        <taxon>Fungi incertae sedis</taxon>
        <taxon>Mucoromycota</taxon>
        <taxon>Mortierellomycotina</taxon>
        <taxon>Mortierellomycetes</taxon>
        <taxon>Mortierellales</taxon>
        <taxon>Mortierellaceae</taxon>
        <taxon>Podila</taxon>
    </lineage>
</organism>
<evidence type="ECO:0000313" key="5">
    <source>
        <dbReference type="Proteomes" id="UP000696485"/>
    </source>
</evidence>
<dbReference type="PANTHER" id="PTHR16099">
    <property type="entry name" value="8-OXO-DGTP DIPHOSPHATES NUDT15"/>
    <property type="match status" value="1"/>
</dbReference>
<feature type="domain" description="Nudix hydrolase" evidence="3">
    <location>
        <begin position="9"/>
        <end position="140"/>
    </location>
</feature>
<gene>
    <name evidence="4" type="primary">NUDT15_1</name>
    <name evidence="4" type="ORF">BG006_000991</name>
</gene>
<proteinExistence type="inferred from homology"/>
<evidence type="ECO:0000259" key="3">
    <source>
        <dbReference type="PROSITE" id="PS51462"/>
    </source>
</evidence>
<dbReference type="Proteomes" id="UP000696485">
    <property type="component" value="Unassembled WGS sequence"/>
</dbReference>
<keyword evidence="1 2" id="KW-0378">Hydrolase</keyword>
<dbReference type="GO" id="GO:0006203">
    <property type="term" value="P:dGTP catabolic process"/>
    <property type="evidence" value="ECO:0007669"/>
    <property type="project" value="TreeGrafter"/>
</dbReference>
<dbReference type="InterPro" id="IPR020476">
    <property type="entry name" value="Nudix_hydrolase"/>
</dbReference>
<dbReference type="AlphaFoldDB" id="A0A9P5VGZ1"/>
<dbReference type="EMBL" id="JAAAUY010001183">
    <property type="protein sequence ID" value="KAF9323947.1"/>
    <property type="molecule type" value="Genomic_DNA"/>
</dbReference>
<name>A0A9P5VGZ1_9FUNG</name>
<comment type="caution">
    <text evidence="4">The sequence shown here is derived from an EMBL/GenBank/DDBJ whole genome shotgun (WGS) entry which is preliminary data.</text>
</comment>
<dbReference type="GO" id="GO:0005829">
    <property type="term" value="C:cytosol"/>
    <property type="evidence" value="ECO:0007669"/>
    <property type="project" value="TreeGrafter"/>
</dbReference>
<dbReference type="InterPro" id="IPR000086">
    <property type="entry name" value="NUDIX_hydrolase_dom"/>
</dbReference>